<evidence type="ECO:0000313" key="2">
    <source>
        <dbReference type="EMBL" id="KAH8982949.1"/>
    </source>
</evidence>
<feature type="compositionally biased region" description="Basic residues" evidence="1">
    <location>
        <begin position="48"/>
        <end position="58"/>
    </location>
</feature>
<name>A0AAD4Q9N8_9AGAM</name>
<proteinExistence type="predicted"/>
<dbReference type="EMBL" id="JAKELL010000094">
    <property type="protein sequence ID" value="KAH8982949.1"/>
    <property type="molecule type" value="Genomic_DNA"/>
</dbReference>
<keyword evidence="3" id="KW-1185">Reference proteome</keyword>
<feature type="region of interest" description="Disordered" evidence="1">
    <location>
        <begin position="39"/>
        <end position="59"/>
    </location>
</feature>
<dbReference type="Proteomes" id="UP001201163">
    <property type="component" value="Unassembled WGS sequence"/>
</dbReference>
<organism evidence="2 3">
    <name type="scientific">Lactarius akahatsu</name>
    <dbReference type="NCBI Taxonomy" id="416441"/>
    <lineage>
        <taxon>Eukaryota</taxon>
        <taxon>Fungi</taxon>
        <taxon>Dikarya</taxon>
        <taxon>Basidiomycota</taxon>
        <taxon>Agaricomycotina</taxon>
        <taxon>Agaricomycetes</taxon>
        <taxon>Russulales</taxon>
        <taxon>Russulaceae</taxon>
        <taxon>Lactarius</taxon>
    </lineage>
</organism>
<sequence>MAYLRTLLNKNYHSFFTTKIQPYFGQMMRQPLLWGNVRHSPMRDGPHPPRKVYARKRSSSLSPGRFSGFERNYDDGDTGGPLSVIRPVFALGSKHAGAMPERGDGGPLTQVRDTDSGGALASYKAQWPRKVPDPIKVEGMMMRRQLCEKDRGGPWCRCCGDAQLSELTNFF</sequence>
<evidence type="ECO:0000256" key="1">
    <source>
        <dbReference type="SAM" id="MobiDB-lite"/>
    </source>
</evidence>
<protein>
    <submittedName>
        <fullName evidence="2">Uncharacterized protein</fullName>
    </submittedName>
</protein>
<reference evidence="2" key="1">
    <citation type="submission" date="2022-01" db="EMBL/GenBank/DDBJ databases">
        <title>Comparative genomics reveals a dynamic genome evolution in the ectomycorrhizal milk-cap (Lactarius) mushrooms.</title>
        <authorList>
            <consortium name="DOE Joint Genome Institute"/>
            <person name="Lebreton A."/>
            <person name="Tang N."/>
            <person name="Kuo A."/>
            <person name="LaButti K."/>
            <person name="Drula E."/>
            <person name="Barry K."/>
            <person name="Clum A."/>
            <person name="Lipzen A."/>
            <person name="Mousain D."/>
            <person name="Ng V."/>
            <person name="Wang R."/>
            <person name="Wang X."/>
            <person name="Dai Y."/>
            <person name="Henrissat B."/>
            <person name="Grigoriev I.V."/>
            <person name="Guerin-Laguette A."/>
            <person name="Yu F."/>
            <person name="Martin F.M."/>
        </authorList>
    </citation>
    <scope>NUCLEOTIDE SEQUENCE</scope>
    <source>
        <strain evidence="2">QP</strain>
    </source>
</reference>
<evidence type="ECO:0000313" key="3">
    <source>
        <dbReference type="Proteomes" id="UP001201163"/>
    </source>
</evidence>
<comment type="caution">
    <text evidence="2">The sequence shown here is derived from an EMBL/GenBank/DDBJ whole genome shotgun (WGS) entry which is preliminary data.</text>
</comment>
<gene>
    <name evidence="2" type="ORF">EDB92DRAFT_1819652</name>
</gene>
<accession>A0AAD4Q9N8</accession>
<dbReference type="AlphaFoldDB" id="A0AAD4Q9N8"/>